<protein>
    <submittedName>
        <fullName evidence="1">Uncharacterized protein</fullName>
    </submittedName>
</protein>
<sequence length="72" mass="8429">MSRHTWEGAELAFYIDGESYSFALSDKQFECVARILGFQMNLDNGEITTYSDDTLERFMTMKGNPFRFKRVD</sequence>
<organism evidence="1">
    <name type="scientific">uncultured Anaerotruncus sp</name>
    <dbReference type="NCBI Taxonomy" id="905011"/>
    <lineage>
        <taxon>Bacteria</taxon>
        <taxon>Bacillati</taxon>
        <taxon>Bacillota</taxon>
        <taxon>Clostridia</taxon>
        <taxon>Eubacteriales</taxon>
        <taxon>Oscillospiraceae</taxon>
        <taxon>Anaerotruncus</taxon>
        <taxon>environmental samples</taxon>
    </lineage>
</organism>
<dbReference type="AlphaFoldDB" id="A0A6N2QVL6"/>
<gene>
    <name evidence="1" type="ORF">AULFYP135_00006</name>
</gene>
<name>A0A6N2QVL6_9FIRM</name>
<accession>A0A6N2QVL6</accession>
<evidence type="ECO:0000313" key="1">
    <source>
        <dbReference type="EMBL" id="VYS71979.1"/>
    </source>
</evidence>
<dbReference type="EMBL" id="CACRSL010000002">
    <property type="protein sequence ID" value="VYS71979.1"/>
    <property type="molecule type" value="Genomic_DNA"/>
</dbReference>
<reference evidence="1" key="1">
    <citation type="submission" date="2019-11" db="EMBL/GenBank/DDBJ databases">
        <authorList>
            <person name="Feng L."/>
        </authorList>
    </citation>
    <scope>NUCLEOTIDE SEQUENCE</scope>
    <source>
        <strain evidence="1">AundefinedLFYP135</strain>
    </source>
</reference>
<proteinExistence type="predicted"/>